<proteinExistence type="predicted"/>
<evidence type="ECO:0000313" key="2">
    <source>
        <dbReference type="EMBL" id="CFR95211.1"/>
    </source>
</evidence>
<evidence type="ECO:0000313" key="11">
    <source>
        <dbReference type="Proteomes" id="UP000044938"/>
    </source>
</evidence>
<evidence type="ECO:0000313" key="12">
    <source>
        <dbReference type="Proteomes" id="UP000045842"/>
    </source>
</evidence>
<dbReference type="EMBL" id="CGCX01001463">
    <property type="protein sequence ID" value="CFR95211.1"/>
    <property type="molecule type" value="Genomic_DNA"/>
</dbReference>
<dbReference type="Proteomes" id="UP000039217">
    <property type="component" value="Unassembled WGS sequence"/>
</dbReference>
<sequence length="42" mass="4371">MPRASVAPPFACIDSMRPIPASKFQLTPQPGAAAAIFSSALR</sequence>
<evidence type="ECO:0000313" key="7">
    <source>
        <dbReference type="EMBL" id="COX45306.1"/>
    </source>
</evidence>
<dbReference type="EMBL" id="CSAJ01001284">
    <property type="protein sequence ID" value="COX82635.1"/>
    <property type="molecule type" value="Genomic_DNA"/>
</dbReference>
<dbReference type="Proteomes" id="UP000045842">
    <property type="component" value="Unassembled WGS sequence"/>
</dbReference>
<dbReference type="Proteomes" id="UP000046947">
    <property type="component" value="Unassembled WGS sequence"/>
</dbReference>
<protein>
    <submittedName>
        <fullName evidence="6">Uncharacterized protein</fullName>
    </submittedName>
</protein>
<dbReference type="EMBL" id="CHKL01000918">
    <property type="protein sequence ID" value="COX45306.1"/>
    <property type="molecule type" value="Genomic_DNA"/>
</dbReference>
<evidence type="ECO:0000313" key="10">
    <source>
        <dbReference type="Proteomes" id="UP000039217"/>
    </source>
</evidence>
<evidence type="ECO:0000313" key="3">
    <source>
        <dbReference type="EMBL" id="CKT74641.1"/>
    </source>
</evidence>
<accession>A0A0T9FM35</accession>
<dbReference type="Proteomes" id="UP000048600">
    <property type="component" value="Unassembled WGS sequence"/>
</dbReference>
<dbReference type="EMBL" id="CSAE01000403">
    <property type="protein sequence ID" value="COW24341.1"/>
    <property type="molecule type" value="Genomic_DNA"/>
</dbReference>
<dbReference type="Proteomes" id="UP000049023">
    <property type="component" value="Unassembled WGS sequence"/>
</dbReference>
<gene>
    <name evidence="2" type="ORF">ERS007657_03206</name>
    <name evidence="4" type="ORF">ERS007661_03905</name>
    <name evidence="5" type="ORF">ERS007679_02121</name>
    <name evidence="1" type="ORF">ERS007688_02255</name>
    <name evidence="6" type="ORF">ERS007703_03161</name>
    <name evidence="8" type="ORF">ERS007720_04929</name>
    <name evidence="7" type="ORF">ERS007741_04414</name>
    <name evidence="3" type="ORF">ERS027661_04708</name>
</gene>
<evidence type="ECO:0000313" key="5">
    <source>
        <dbReference type="EMBL" id="COV58818.1"/>
    </source>
</evidence>
<dbReference type="EMBL" id="CQQC01001959">
    <property type="protein sequence ID" value="CNW38075.1"/>
    <property type="molecule type" value="Genomic_DNA"/>
</dbReference>
<evidence type="ECO:0000313" key="14">
    <source>
        <dbReference type="Proteomes" id="UP000046947"/>
    </source>
</evidence>
<dbReference type="Proteomes" id="UP000046680">
    <property type="component" value="Unassembled WGS sequence"/>
</dbReference>
<dbReference type="Proteomes" id="UP000038802">
    <property type="component" value="Unassembled WGS sequence"/>
</dbReference>
<name>A0A0T9FM35_MYCTX</name>
<dbReference type="AlphaFoldDB" id="A0A0T9FM35"/>
<evidence type="ECO:0000313" key="16">
    <source>
        <dbReference type="Proteomes" id="UP000049023"/>
    </source>
</evidence>
<organism evidence="6 9">
    <name type="scientific">Mycobacterium tuberculosis</name>
    <dbReference type="NCBI Taxonomy" id="1773"/>
    <lineage>
        <taxon>Bacteria</taxon>
        <taxon>Bacillati</taxon>
        <taxon>Actinomycetota</taxon>
        <taxon>Actinomycetes</taxon>
        <taxon>Mycobacteriales</taxon>
        <taxon>Mycobacteriaceae</taxon>
        <taxon>Mycobacterium</taxon>
        <taxon>Mycobacterium tuberculosis complex</taxon>
    </lineage>
</organism>
<evidence type="ECO:0000313" key="6">
    <source>
        <dbReference type="EMBL" id="COW24341.1"/>
    </source>
</evidence>
<dbReference type="EMBL" id="CNFU01001774">
    <property type="protein sequence ID" value="CKT74641.1"/>
    <property type="molecule type" value="Genomic_DNA"/>
</dbReference>
<evidence type="ECO:0000313" key="4">
    <source>
        <dbReference type="EMBL" id="CNW38075.1"/>
    </source>
</evidence>
<evidence type="ECO:0000313" key="1">
    <source>
        <dbReference type="EMBL" id="CFE53499.1"/>
    </source>
</evidence>
<dbReference type="EMBL" id="CFOH01000360">
    <property type="protein sequence ID" value="CFE53499.1"/>
    <property type="molecule type" value="Genomic_DNA"/>
</dbReference>
<evidence type="ECO:0000313" key="9">
    <source>
        <dbReference type="Proteomes" id="UP000038802"/>
    </source>
</evidence>
<evidence type="ECO:0000313" key="13">
    <source>
        <dbReference type="Proteomes" id="UP000046680"/>
    </source>
</evidence>
<dbReference type="Proteomes" id="UP000044938">
    <property type="component" value="Unassembled WGS sequence"/>
</dbReference>
<evidence type="ECO:0000313" key="15">
    <source>
        <dbReference type="Proteomes" id="UP000048600"/>
    </source>
</evidence>
<reference evidence="6" key="2">
    <citation type="submission" date="2015-03" db="EMBL/GenBank/DDBJ databases">
        <authorList>
            <person name="Murphy D."/>
        </authorList>
    </citation>
    <scope>NUCLEOTIDE SEQUENCE [LARGE SCALE GENOMIC DNA]</scope>
    <source>
        <strain evidence="6">K00500041</strain>
    </source>
</reference>
<dbReference type="EMBL" id="CSAD01000270">
    <property type="protein sequence ID" value="COV58818.1"/>
    <property type="molecule type" value="Genomic_DNA"/>
</dbReference>
<evidence type="ECO:0000313" key="8">
    <source>
        <dbReference type="EMBL" id="COX82635.1"/>
    </source>
</evidence>
<reference evidence="9 10" key="1">
    <citation type="submission" date="2015-03" db="EMBL/GenBank/DDBJ databases">
        <authorList>
            <consortium name="Pathogen Informatics"/>
        </authorList>
    </citation>
    <scope>NUCLEOTIDE SEQUENCE [LARGE SCALE GENOMIC DNA]</scope>
    <source>
        <strain evidence="3 16">Bir 187</strain>
        <strain evidence="2 13">C09601061</strain>
        <strain evidence="4 10">D00501624</strain>
        <strain evidence="5 12">G09801536</strain>
        <strain evidence="1 14">H09601792</strain>
        <strain evidence="9">K00500041</strain>
        <strain evidence="8 11">M09401471</strain>
        <strain evidence="7 15">P00601463</strain>
    </source>
</reference>